<evidence type="ECO:0000313" key="9">
    <source>
        <dbReference type="EMBL" id="KIP04965.1"/>
    </source>
</evidence>
<dbReference type="SMART" id="SM00401">
    <property type="entry name" value="ZnF_GATA"/>
    <property type="match status" value="1"/>
</dbReference>
<gene>
    <name evidence="9" type="ORF">PHLGIDRAFT_175837</name>
</gene>
<keyword evidence="1" id="KW-0479">Metal-binding</keyword>
<dbReference type="HOGENOM" id="CLU_061218_0_0_1"/>
<dbReference type="PROSITE" id="PS50114">
    <property type="entry name" value="GATA_ZN_FINGER_2"/>
    <property type="match status" value="1"/>
</dbReference>
<feature type="compositionally biased region" description="Pro residues" evidence="7">
    <location>
        <begin position="98"/>
        <end position="108"/>
    </location>
</feature>
<dbReference type="PRINTS" id="PR01217">
    <property type="entry name" value="PRICHEXTENSN"/>
</dbReference>
<dbReference type="SUPFAM" id="SSF57716">
    <property type="entry name" value="Glucocorticoid receptor-like (DNA-binding domain)"/>
    <property type="match status" value="1"/>
</dbReference>
<feature type="region of interest" description="Disordered" evidence="7">
    <location>
        <begin position="318"/>
        <end position="366"/>
    </location>
</feature>
<evidence type="ECO:0000259" key="8">
    <source>
        <dbReference type="PROSITE" id="PS50114"/>
    </source>
</evidence>
<accession>A0A0C3S7Y5</accession>
<dbReference type="GO" id="GO:0008270">
    <property type="term" value="F:zinc ion binding"/>
    <property type="evidence" value="ECO:0007669"/>
    <property type="project" value="UniProtKB-KW"/>
</dbReference>
<feature type="domain" description="GATA-type" evidence="8">
    <location>
        <begin position="278"/>
        <end position="313"/>
    </location>
</feature>
<dbReference type="PANTHER" id="PTHR47172:SF24">
    <property type="entry name" value="GATA ZINC FINGER DOMAIN-CONTAINING PROTEIN 14-RELATED"/>
    <property type="match status" value="1"/>
</dbReference>
<evidence type="ECO:0000313" key="10">
    <source>
        <dbReference type="Proteomes" id="UP000053257"/>
    </source>
</evidence>
<name>A0A0C3S7Y5_PHLG1</name>
<dbReference type="InterPro" id="IPR013088">
    <property type="entry name" value="Znf_NHR/GATA"/>
</dbReference>
<keyword evidence="4" id="KW-0805">Transcription regulation</keyword>
<dbReference type="InterPro" id="IPR000679">
    <property type="entry name" value="Znf_GATA"/>
</dbReference>
<evidence type="ECO:0000256" key="4">
    <source>
        <dbReference type="ARBA" id="ARBA00023015"/>
    </source>
</evidence>
<protein>
    <recommendedName>
        <fullName evidence="8">GATA-type domain-containing protein</fullName>
    </recommendedName>
</protein>
<evidence type="ECO:0000256" key="2">
    <source>
        <dbReference type="ARBA" id="ARBA00022771"/>
    </source>
</evidence>
<dbReference type="EMBL" id="KN840557">
    <property type="protein sequence ID" value="KIP04965.1"/>
    <property type="molecule type" value="Genomic_DNA"/>
</dbReference>
<dbReference type="Gene3D" id="3.30.50.10">
    <property type="entry name" value="Erythroid Transcription Factor GATA-1, subunit A"/>
    <property type="match status" value="1"/>
</dbReference>
<reference evidence="9 10" key="1">
    <citation type="journal article" date="2014" name="PLoS Genet.">
        <title>Analysis of the Phlebiopsis gigantea genome, transcriptome and secretome provides insight into its pioneer colonization strategies of wood.</title>
        <authorList>
            <person name="Hori C."/>
            <person name="Ishida T."/>
            <person name="Igarashi K."/>
            <person name="Samejima M."/>
            <person name="Suzuki H."/>
            <person name="Master E."/>
            <person name="Ferreira P."/>
            <person name="Ruiz-Duenas F.J."/>
            <person name="Held B."/>
            <person name="Canessa P."/>
            <person name="Larrondo L.F."/>
            <person name="Schmoll M."/>
            <person name="Druzhinina I.S."/>
            <person name="Kubicek C.P."/>
            <person name="Gaskell J.A."/>
            <person name="Kersten P."/>
            <person name="St John F."/>
            <person name="Glasner J."/>
            <person name="Sabat G."/>
            <person name="Splinter BonDurant S."/>
            <person name="Syed K."/>
            <person name="Yadav J."/>
            <person name="Mgbeahuruike A.C."/>
            <person name="Kovalchuk A."/>
            <person name="Asiegbu F.O."/>
            <person name="Lackner G."/>
            <person name="Hoffmeister D."/>
            <person name="Rencoret J."/>
            <person name="Gutierrez A."/>
            <person name="Sun H."/>
            <person name="Lindquist E."/>
            <person name="Barry K."/>
            <person name="Riley R."/>
            <person name="Grigoriev I.V."/>
            <person name="Henrissat B."/>
            <person name="Kues U."/>
            <person name="Berka R.M."/>
            <person name="Martinez A.T."/>
            <person name="Covert S.F."/>
            <person name="Blanchette R.A."/>
            <person name="Cullen D."/>
        </authorList>
    </citation>
    <scope>NUCLEOTIDE SEQUENCE [LARGE SCALE GENOMIC DNA]</scope>
    <source>
        <strain evidence="9 10">11061_1 CR5-6</strain>
    </source>
</reference>
<sequence length="366" mass="38473">MSPDARYMYQGSPNMPAQYPYSPYSPYDAAQYPPSSSRPARNSANQPPPNAPHQPPPAAYSPQPPPGYPQQPYAPPPPYGAPPPPPNSAQWAPEGWAPYPPPFVPSNPPSVQESQPFARPESQPQTQGEAGPTSAATSGPSNPDNRRTEDRATDPAPPPSRARKGKNSEHPALTPLPPAHVQGLDYDKLVESYRVVLESANAIAMGGSAGRGDGAVENVEQMLRSAIYGRDMLDAAAQRSASEASFAASAAAEHPTEGGDAGAGNSRQVGVSRPDQPAEGGQTCLGCSATSTPEWRRGPLGPRTLCNACGLVYAKLIKKRTREPGRTRGSRQSKHGGGPDVLSSGDDGSDDEDSNGSQDRRSDTGR</sequence>
<evidence type="ECO:0000256" key="3">
    <source>
        <dbReference type="ARBA" id="ARBA00022833"/>
    </source>
</evidence>
<evidence type="ECO:0000256" key="1">
    <source>
        <dbReference type="ARBA" id="ARBA00022723"/>
    </source>
</evidence>
<dbReference type="GO" id="GO:0006355">
    <property type="term" value="P:regulation of DNA-templated transcription"/>
    <property type="evidence" value="ECO:0007669"/>
    <property type="project" value="InterPro"/>
</dbReference>
<dbReference type="Pfam" id="PF00320">
    <property type="entry name" value="GATA"/>
    <property type="match status" value="1"/>
</dbReference>
<keyword evidence="10" id="KW-1185">Reference proteome</keyword>
<dbReference type="PANTHER" id="PTHR47172">
    <property type="entry name" value="OS01G0976800 PROTEIN"/>
    <property type="match status" value="1"/>
</dbReference>
<dbReference type="OrthoDB" id="2162994at2759"/>
<dbReference type="Proteomes" id="UP000053257">
    <property type="component" value="Unassembled WGS sequence"/>
</dbReference>
<evidence type="ECO:0000256" key="6">
    <source>
        <dbReference type="PROSITE-ProRule" id="PRU00094"/>
    </source>
</evidence>
<feature type="region of interest" description="Disordered" evidence="7">
    <location>
        <begin position="1"/>
        <end position="180"/>
    </location>
</feature>
<organism evidence="9 10">
    <name type="scientific">Phlebiopsis gigantea (strain 11061_1 CR5-6)</name>
    <name type="common">White-rot fungus</name>
    <name type="synonym">Peniophora gigantea</name>
    <dbReference type="NCBI Taxonomy" id="745531"/>
    <lineage>
        <taxon>Eukaryota</taxon>
        <taxon>Fungi</taxon>
        <taxon>Dikarya</taxon>
        <taxon>Basidiomycota</taxon>
        <taxon>Agaricomycotina</taxon>
        <taxon>Agaricomycetes</taxon>
        <taxon>Polyporales</taxon>
        <taxon>Phanerochaetaceae</taxon>
        <taxon>Phlebiopsis</taxon>
    </lineage>
</organism>
<proteinExistence type="predicted"/>
<keyword evidence="2 6" id="KW-0863">Zinc-finger</keyword>
<feature type="compositionally biased region" description="Basic and acidic residues" evidence="7">
    <location>
        <begin position="144"/>
        <end position="153"/>
    </location>
</feature>
<keyword evidence="5" id="KW-0804">Transcription</keyword>
<keyword evidence="3" id="KW-0862">Zinc</keyword>
<dbReference type="GO" id="GO:0043565">
    <property type="term" value="F:sequence-specific DNA binding"/>
    <property type="evidence" value="ECO:0007669"/>
    <property type="project" value="InterPro"/>
</dbReference>
<evidence type="ECO:0000256" key="7">
    <source>
        <dbReference type="SAM" id="MobiDB-lite"/>
    </source>
</evidence>
<dbReference type="AlphaFoldDB" id="A0A0C3S7Y5"/>
<feature type="compositionally biased region" description="Polar residues" evidence="7">
    <location>
        <begin position="122"/>
        <end position="143"/>
    </location>
</feature>
<feature type="region of interest" description="Disordered" evidence="7">
    <location>
        <begin position="246"/>
        <end position="301"/>
    </location>
</feature>
<feature type="compositionally biased region" description="Low complexity" evidence="7">
    <location>
        <begin position="16"/>
        <end position="45"/>
    </location>
</feature>
<dbReference type="STRING" id="745531.A0A0C3S7Y5"/>
<feature type="compositionally biased region" description="Pro residues" evidence="7">
    <location>
        <begin position="46"/>
        <end position="87"/>
    </location>
</feature>
<dbReference type="CDD" id="cd00202">
    <property type="entry name" value="ZnF_GATA"/>
    <property type="match status" value="1"/>
</dbReference>
<evidence type="ECO:0000256" key="5">
    <source>
        <dbReference type="ARBA" id="ARBA00023163"/>
    </source>
</evidence>